<feature type="region of interest" description="Adenylyl transferase" evidence="7">
    <location>
        <begin position="581"/>
        <end position="1080"/>
    </location>
</feature>
<dbReference type="RefSeq" id="WP_231484678.1">
    <property type="nucleotide sequence ID" value="NZ_BAAAZO010000009.1"/>
</dbReference>
<dbReference type="HAMAP" id="MF_00802">
    <property type="entry name" value="GlnE"/>
    <property type="match status" value="1"/>
</dbReference>
<dbReference type="Proteomes" id="UP001501074">
    <property type="component" value="Unassembled WGS sequence"/>
</dbReference>
<keyword evidence="4 7" id="KW-0067">ATP-binding</keyword>
<evidence type="ECO:0000256" key="6">
    <source>
        <dbReference type="ARBA" id="ARBA00023268"/>
    </source>
</evidence>
<evidence type="ECO:0000256" key="4">
    <source>
        <dbReference type="ARBA" id="ARBA00022840"/>
    </source>
</evidence>
<evidence type="ECO:0000259" key="8">
    <source>
        <dbReference type="Pfam" id="PF03710"/>
    </source>
</evidence>
<dbReference type="Pfam" id="PF03710">
    <property type="entry name" value="GlnE"/>
    <property type="match status" value="2"/>
</dbReference>
<keyword evidence="11" id="KW-1185">Reference proteome</keyword>
<proteinExistence type="inferred from homology"/>
<comment type="catalytic activity">
    <reaction evidence="7">
        <text>[glutamine synthetase]-O(4)-(5'-adenylyl)-L-tyrosine + phosphate = [glutamine synthetase]-L-tyrosine + ADP</text>
        <dbReference type="Rhea" id="RHEA:43716"/>
        <dbReference type="Rhea" id="RHEA-COMP:10660"/>
        <dbReference type="Rhea" id="RHEA-COMP:10661"/>
        <dbReference type="ChEBI" id="CHEBI:43474"/>
        <dbReference type="ChEBI" id="CHEBI:46858"/>
        <dbReference type="ChEBI" id="CHEBI:83624"/>
        <dbReference type="ChEBI" id="CHEBI:456216"/>
        <dbReference type="EC" id="2.7.7.89"/>
    </reaction>
</comment>
<evidence type="ECO:0000256" key="7">
    <source>
        <dbReference type="HAMAP-Rule" id="MF_00802"/>
    </source>
</evidence>
<keyword evidence="2 7" id="KW-0548">Nucleotidyltransferase</keyword>
<comment type="function">
    <text evidence="7">Involved in the regulation of glutamine synthetase GlnA, a key enzyme in the process to assimilate ammonia. When cellular nitrogen levels are high, the C-terminal adenylyl transferase (AT) inactivates GlnA by covalent transfer of an adenylyl group from ATP to specific tyrosine residue of GlnA, thus reducing its activity. Conversely, when nitrogen levels are low, the N-terminal adenylyl removase (AR) activates GlnA by removing the adenylyl group by phosphorolysis, increasing its activity. The regulatory region of GlnE binds the signal transduction protein PII (GlnB) which indicates the nitrogen status of the cell.</text>
</comment>
<dbReference type="EC" id="2.7.7.89" evidence="7"/>
<dbReference type="SUPFAM" id="SSF81593">
    <property type="entry name" value="Nucleotidyltransferase substrate binding subunit/domain"/>
    <property type="match status" value="2"/>
</dbReference>
<dbReference type="PANTHER" id="PTHR30621:SF0">
    <property type="entry name" value="BIFUNCTIONAL GLUTAMINE SYNTHETASE ADENYLYLTRANSFERASE_ADENYLYL-REMOVING ENZYME"/>
    <property type="match status" value="1"/>
</dbReference>
<dbReference type="EC" id="2.7.7.42" evidence="7"/>
<feature type="domain" description="PII-uridylyltransferase/Glutamine-synthetase adenylyltransferase" evidence="9">
    <location>
        <begin position="429"/>
        <end position="569"/>
    </location>
</feature>
<dbReference type="InterPro" id="IPR043519">
    <property type="entry name" value="NT_sf"/>
</dbReference>
<sequence length="1080" mass="116594">MTTARQASFAARLARFGFADPGAAERVLGTPGLIEMLEAEPAGEPGVLTGERPLPGERLLSALADSPDPDLALTALGRMVESLANCDKVPGGLGGLTPDVLERLSQGGGAVVQLSHALHRDDLTARRLFAVLGGSGALGDHLVRHPWQWPVIDGELGGDDDFPVTRPGDQADHTVDHHGHAREYLEGAPPPPFSSFTADGLRAELLRAVGADPGAATPVSTLTQDEGTDALRVAYRRRLLGLAARDLAADNPLGILPTVAAILADLASASLEAALAVARGALPGHGSNCRMAVIGMGKCGGRELNYVSDVDVIYVVEPVEGAEDQKAISEGTRLASTLGLVCSKATPEGTLWPVDPNLRPEGRNGPLVRTLASHLAYYERWAQTWEFQALLKARLVAGDADLGARYLAGIEPMVWQAAERENFVPDVQAMRRRVEEQLKGPDADRELKLGAGGLRDVEFSVQLLQLVHGRIDSRLRTPNTLLGLEALSTFGYVARADAAEFDRAYRMLRALEHRIQLFRLQRTHVVPSGTNDLRRLGREFGFRADPADQLTDLWRRQAREVRRLHEKLFYRPLLAAAAELTSDEARLTPEAARVRLAALGYRDPAGALRHISALTTGVSRRAAIQRQLLPVMLGWFADGADPDAGLLDFRRLSDALGSTHWYLKMLRDSGAAAERLAHVLSSSQLVAELLQRSPEAVALLETDEVLQPQPLKAMISSVRRGAARHEGDPVAAATAARAVRRREIIRTGVADVVGLSDVDTVGHALSDCAVAALDGALVAAADSVRAKRGGLPVRMAVIAMGRLGGREISYSSDADVMFVADPIPGVPAHEAQAAAVHLCSELRRLLSMTGPEPALAVDANLRPEGRNGPLVRSLASYRDYYARWSAPWEAQALTRARPIAGEADLGEQFVELIDPLRWRRGGLNAAELKEIRRIKARVESERLPRGADPHRHLKLGRGALADVEWTVQLVQLQHAHEIPGLRVTGTMDALAAAVSSGLVSEGDGEVLAQAWRFAARFRNAIMLWKGNAGDVPPTNHTSLDGIARIMGYPPASAGRFDDDYQRTTRRARTVVERLFYGWDV</sequence>
<gene>
    <name evidence="7" type="primary">glnE</name>
    <name evidence="10" type="ORF">GCM10022223_48390</name>
</gene>
<dbReference type="CDD" id="cd05401">
    <property type="entry name" value="NT_GlnE_GlnD_like"/>
    <property type="match status" value="2"/>
</dbReference>
<evidence type="ECO:0000256" key="3">
    <source>
        <dbReference type="ARBA" id="ARBA00022741"/>
    </source>
</evidence>
<accession>A0ABP7A651</accession>
<evidence type="ECO:0000259" key="9">
    <source>
        <dbReference type="Pfam" id="PF08335"/>
    </source>
</evidence>
<dbReference type="Gene3D" id="3.30.460.10">
    <property type="entry name" value="Beta Polymerase, domain 2"/>
    <property type="match status" value="2"/>
</dbReference>
<comment type="catalytic activity">
    <reaction evidence="7">
        <text>[glutamine synthetase]-L-tyrosine + ATP = [glutamine synthetase]-O(4)-(5'-adenylyl)-L-tyrosine + diphosphate</text>
        <dbReference type="Rhea" id="RHEA:18589"/>
        <dbReference type="Rhea" id="RHEA-COMP:10660"/>
        <dbReference type="Rhea" id="RHEA-COMP:10661"/>
        <dbReference type="ChEBI" id="CHEBI:30616"/>
        <dbReference type="ChEBI" id="CHEBI:33019"/>
        <dbReference type="ChEBI" id="CHEBI:46858"/>
        <dbReference type="ChEBI" id="CHEBI:83624"/>
        <dbReference type="EC" id="2.7.7.42"/>
    </reaction>
</comment>
<evidence type="ECO:0000256" key="2">
    <source>
        <dbReference type="ARBA" id="ARBA00022695"/>
    </source>
</evidence>
<evidence type="ECO:0000256" key="1">
    <source>
        <dbReference type="ARBA" id="ARBA00022679"/>
    </source>
</evidence>
<evidence type="ECO:0000313" key="11">
    <source>
        <dbReference type="Proteomes" id="UP001501074"/>
    </source>
</evidence>
<protein>
    <recommendedName>
        <fullName evidence="7">Bifunctional glutamine synthetase adenylyltransferase/adenylyl-removing enzyme</fullName>
    </recommendedName>
    <alternativeName>
        <fullName evidence="7">ATP:glutamine synthetase adenylyltransferase</fullName>
    </alternativeName>
    <alternativeName>
        <fullName evidence="7">ATase</fullName>
    </alternativeName>
    <domain>
        <recommendedName>
            <fullName evidence="7">Glutamine synthetase adenylyl-L-tyrosine phosphorylase</fullName>
            <ecNumber evidence="7">2.7.7.89</ecNumber>
        </recommendedName>
        <alternativeName>
            <fullName evidence="7">Adenylyl removase</fullName>
            <shortName evidence="7">AR</shortName>
            <shortName evidence="7">AT-N</shortName>
        </alternativeName>
    </domain>
    <domain>
        <recommendedName>
            <fullName evidence="7">Glutamine synthetase adenylyl transferase</fullName>
            <ecNumber evidence="7">2.7.7.42</ecNumber>
        </recommendedName>
        <alternativeName>
            <fullName evidence="7">Adenylyl transferase</fullName>
            <shortName evidence="7">AT</shortName>
            <shortName evidence="7">AT-C</shortName>
        </alternativeName>
    </domain>
</protein>
<dbReference type="PANTHER" id="PTHR30621">
    <property type="entry name" value="GLUTAMINE SYNTHETASE ADENYLYLTRANSFERASE"/>
    <property type="match status" value="1"/>
</dbReference>
<keyword evidence="1 7" id="KW-0808">Transferase</keyword>
<comment type="caution">
    <text evidence="10">The sequence shown here is derived from an EMBL/GenBank/DDBJ whole genome shotgun (WGS) entry which is preliminary data.</text>
</comment>
<dbReference type="InterPro" id="IPR005190">
    <property type="entry name" value="GlnE_rpt_dom"/>
</dbReference>
<keyword evidence="6 7" id="KW-0511">Multifunctional enzyme</keyword>
<dbReference type="SUPFAM" id="SSF81301">
    <property type="entry name" value="Nucleotidyltransferase"/>
    <property type="match status" value="2"/>
</dbReference>
<evidence type="ECO:0000256" key="5">
    <source>
        <dbReference type="ARBA" id="ARBA00022842"/>
    </source>
</evidence>
<feature type="domain" description="Glutamate-ammonia ligase adenylyltransferase repeated" evidence="8">
    <location>
        <begin position="674"/>
        <end position="910"/>
    </location>
</feature>
<dbReference type="InterPro" id="IPR013546">
    <property type="entry name" value="PII_UdlTrfase/GS_AdlTrfase"/>
</dbReference>
<dbReference type="Pfam" id="PF08335">
    <property type="entry name" value="GlnD_UR_UTase"/>
    <property type="match status" value="2"/>
</dbReference>
<reference evidence="11" key="1">
    <citation type="journal article" date="2019" name="Int. J. Syst. Evol. Microbiol.">
        <title>The Global Catalogue of Microorganisms (GCM) 10K type strain sequencing project: providing services to taxonomists for standard genome sequencing and annotation.</title>
        <authorList>
            <consortium name="The Broad Institute Genomics Platform"/>
            <consortium name="The Broad Institute Genome Sequencing Center for Infectious Disease"/>
            <person name="Wu L."/>
            <person name="Ma J."/>
        </authorList>
    </citation>
    <scope>NUCLEOTIDE SEQUENCE [LARGE SCALE GENOMIC DNA]</scope>
    <source>
        <strain evidence="11">JCM 16902</strain>
    </source>
</reference>
<dbReference type="NCBIfam" id="NF010707">
    <property type="entry name" value="PRK14109.1"/>
    <property type="match status" value="1"/>
</dbReference>
<feature type="domain" description="Glutamate-ammonia ligase adenylyltransferase repeated" evidence="8">
    <location>
        <begin position="225"/>
        <end position="407"/>
    </location>
</feature>
<evidence type="ECO:0000313" key="10">
    <source>
        <dbReference type="EMBL" id="GAA3625541.1"/>
    </source>
</evidence>
<dbReference type="EMBL" id="BAAAZO010000009">
    <property type="protein sequence ID" value="GAA3625541.1"/>
    <property type="molecule type" value="Genomic_DNA"/>
</dbReference>
<organism evidence="10 11">
    <name type="scientific">Kineosporia mesophila</name>
    <dbReference type="NCBI Taxonomy" id="566012"/>
    <lineage>
        <taxon>Bacteria</taxon>
        <taxon>Bacillati</taxon>
        <taxon>Actinomycetota</taxon>
        <taxon>Actinomycetes</taxon>
        <taxon>Kineosporiales</taxon>
        <taxon>Kineosporiaceae</taxon>
        <taxon>Kineosporia</taxon>
    </lineage>
</organism>
<keyword evidence="3 7" id="KW-0547">Nucleotide-binding</keyword>
<comment type="cofactor">
    <cofactor evidence="7">
        <name>Mg(2+)</name>
        <dbReference type="ChEBI" id="CHEBI:18420"/>
    </cofactor>
</comment>
<comment type="similarity">
    <text evidence="7">Belongs to the GlnE family.</text>
</comment>
<feature type="region of interest" description="Adenylyl removase" evidence="7">
    <location>
        <begin position="1"/>
        <end position="573"/>
    </location>
</feature>
<dbReference type="Gene3D" id="1.20.120.330">
    <property type="entry name" value="Nucleotidyltransferases domain 2"/>
    <property type="match status" value="2"/>
</dbReference>
<name>A0ABP7A651_9ACTN</name>
<dbReference type="InterPro" id="IPR023057">
    <property type="entry name" value="GlnE"/>
</dbReference>
<keyword evidence="5 7" id="KW-0460">Magnesium</keyword>
<feature type="domain" description="PII-uridylyltransferase/Glutamine-synthetase adenylyltransferase" evidence="9">
    <location>
        <begin position="934"/>
        <end position="1075"/>
    </location>
</feature>